<organism evidence="1 2">
    <name type="scientific">Arabidopsis arenosa</name>
    <name type="common">Sand rock-cress</name>
    <name type="synonym">Cardaminopsis arenosa</name>
    <dbReference type="NCBI Taxonomy" id="38785"/>
    <lineage>
        <taxon>Eukaryota</taxon>
        <taxon>Viridiplantae</taxon>
        <taxon>Streptophyta</taxon>
        <taxon>Embryophyta</taxon>
        <taxon>Tracheophyta</taxon>
        <taxon>Spermatophyta</taxon>
        <taxon>Magnoliopsida</taxon>
        <taxon>eudicotyledons</taxon>
        <taxon>Gunneridae</taxon>
        <taxon>Pentapetalae</taxon>
        <taxon>rosids</taxon>
        <taxon>malvids</taxon>
        <taxon>Brassicales</taxon>
        <taxon>Brassicaceae</taxon>
        <taxon>Camelineae</taxon>
        <taxon>Arabidopsis</taxon>
    </lineage>
</organism>
<proteinExistence type="predicted"/>
<dbReference type="AlphaFoldDB" id="A0A8S1ZUU7"/>
<keyword evidence="2" id="KW-1185">Reference proteome</keyword>
<evidence type="ECO:0000313" key="1">
    <source>
        <dbReference type="EMBL" id="CAE5967292.1"/>
    </source>
</evidence>
<name>A0A8S1ZUU7_ARAAE</name>
<dbReference type="EMBL" id="LR999453">
    <property type="protein sequence ID" value="CAE5967292.1"/>
    <property type="molecule type" value="Genomic_DNA"/>
</dbReference>
<reference evidence="1" key="1">
    <citation type="submission" date="2021-01" db="EMBL/GenBank/DDBJ databases">
        <authorList>
            <person name="Bezrukov I."/>
        </authorList>
    </citation>
    <scope>NUCLEOTIDE SEQUENCE</scope>
</reference>
<dbReference type="Proteomes" id="UP000682877">
    <property type="component" value="Chromosome 3"/>
</dbReference>
<accession>A0A8S1ZUU7</accession>
<gene>
    <name evidence="1" type="ORF">AARE701A_LOCUS7192</name>
</gene>
<evidence type="ECO:0000313" key="2">
    <source>
        <dbReference type="Proteomes" id="UP000682877"/>
    </source>
</evidence>
<protein>
    <submittedName>
        <fullName evidence="1">Uncharacterized protein</fullName>
    </submittedName>
</protein>
<sequence length="66" mass="7541">MVNAPSRTRSKDQTEDEVLLAGLVMVCIQSILSYDNGREIGQLTLQHFPYSKVWNFLQHYSKAAKL</sequence>